<protein>
    <recommendedName>
        <fullName evidence="3">Exonuclease domain-containing protein</fullName>
    </recommendedName>
</protein>
<name>A0A3S0ZLZ2_ELYCH</name>
<keyword evidence="2" id="KW-1185">Reference proteome</keyword>
<evidence type="ECO:0008006" key="3">
    <source>
        <dbReference type="Google" id="ProtNLM"/>
    </source>
</evidence>
<dbReference type="STRING" id="188477.A0A3S0ZLZ2"/>
<comment type="caution">
    <text evidence="1">The sequence shown here is derived from an EMBL/GenBank/DDBJ whole genome shotgun (WGS) entry which is preliminary data.</text>
</comment>
<dbReference type="InterPro" id="IPR036397">
    <property type="entry name" value="RNaseH_sf"/>
</dbReference>
<accession>A0A3S0ZLZ2</accession>
<evidence type="ECO:0000313" key="1">
    <source>
        <dbReference type="EMBL" id="RUS78038.1"/>
    </source>
</evidence>
<dbReference type="EMBL" id="RQTK01000537">
    <property type="protein sequence ID" value="RUS78038.1"/>
    <property type="molecule type" value="Genomic_DNA"/>
</dbReference>
<dbReference type="Gene3D" id="3.30.420.10">
    <property type="entry name" value="Ribonuclease H-like superfamily/Ribonuclease H"/>
    <property type="match status" value="2"/>
</dbReference>
<dbReference type="AlphaFoldDB" id="A0A3S0ZLZ2"/>
<dbReference type="Proteomes" id="UP000271974">
    <property type="component" value="Unassembled WGS sequence"/>
</dbReference>
<evidence type="ECO:0000313" key="2">
    <source>
        <dbReference type="Proteomes" id="UP000271974"/>
    </source>
</evidence>
<dbReference type="InterPro" id="IPR012337">
    <property type="entry name" value="RNaseH-like_sf"/>
</dbReference>
<organism evidence="1 2">
    <name type="scientific">Elysia chlorotica</name>
    <name type="common">Eastern emerald elysia</name>
    <name type="synonym">Sea slug</name>
    <dbReference type="NCBI Taxonomy" id="188477"/>
    <lineage>
        <taxon>Eukaryota</taxon>
        <taxon>Metazoa</taxon>
        <taxon>Spiralia</taxon>
        <taxon>Lophotrochozoa</taxon>
        <taxon>Mollusca</taxon>
        <taxon>Gastropoda</taxon>
        <taxon>Heterobranchia</taxon>
        <taxon>Euthyneura</taxon>
        <taxon>Panpulmonata</taxon>
        <taxon>Sacoglossa</taxon>
        <taxon>Placobranchoidea</taxon>
        <taxon>Plakobranchidae</taxon>
        <taxon>Elysia</taxon>
    </lineage>
</organism>
<proteinExistence type="predicted"/>
<gene>
    <name evidence="1" type="ORF">EGW08_014213</name>
</gene>
<sequence length="375" mass="43945">MRVLYMDIETNMKPHSKDEQEVICVHNTLCHDGAHKVPIEHRTFLYVHSSRWGTLTVDEEKIAEIVHRQILGKFPINLVPGKNFDVVLCPTEKDLLARLMEYTAECQISHTAHYNGDSFNWSFNQLRLEKHGYRGARPYQFEAGRKRREYKCLSLSKRCDRAVINYKRENKETDSKKKTKAVKQYLLEKSEALYANEVEEYEPEEEDYYLDDRVVENNHMLEAWSIHNLCFNNAGSRDVMKQIPNQVIYEDETNPTDKRLDSTSYTILKIRKIDHPDVKYENLERTWRTGDNDILIAYCIIDVLLTWGIDAVLMSGIMDVTTANSVFLPVREIKGNQTLVRTLSMMNNYMWYRGIVSPDPSNPRNEERHQVTVTQ</sequence>
<dbReference type="GO" id="GO:0003676">
    <property type="term" value="F:nucleic acid binding"/>
    <property type="evidence" value="ECO:0007669"/>
    <property type="project" value="InterPro"/>
</dbReference>
<dbReference type="SUPFAM" id="SSF53098">
    <property type="entry name" value="Ribonuclease H-like"/>
    <property type="match status" value="1"/>
</dbReference>
<reference evidence="1 2" key="1">
    <citation type="submission" date="2019-01" db="EMBL/GenBank/DDBJ databases">
        <title>A draft genome assembly of the solar-powered sea slug Elysia chlorotica.</title>
        <authorList>
            <person name="Cai H."/>
            <person name="Li Q."/>
            <person name="Fang X."/>
            <person name="Li J."/>
            <person name="Curtis N.E."/>
            <person name="Altenburger A."/>
            <person name="Shibata T."/>
            <person name="Feng M."/>
            <person name="Maeda T."/>
            <person name="Schwartz J.A."/>
            <person name="Shigenobu S."/>
            <person name="Lundholm N."/>
            <person name="Nishiyama T."/>
            <person name="Yang H."/>
            <person name="Hasebe M."/>
            <person name="Li S."/>
            <person name="Pierce S.K."/>
            <person name="Wang J."/>
        </authorList>
    </citation>
    <scope>NUCLEOTIDE SEQUENCE [LARGE SCALE GENOMIC DNA]</scope>
    <source>
        <strain evidence="1">EC2010</strain>
        <tissue evidence="1">Whole organism of an adult</tissue>
    </source>
</reference>